<keyword evidence="12" id="KW-0670">Pyruvate</keyword>
<dbReference type="Pfam" id="PF00275">
    <property type="entry name" value="EPSP_synthase"/>
    <property type="match status" value="1"/>
</dbReference>
<feature type="binding site" evidence="12">
    <location>
        <position position="94"/>
    </location>
    <ligand>
        <name>UDP-N-acetyl-alpha-D-glucosamine</name>
        <dbReference type="ChEBI" id="CHEBI:57705"/>
    </ligand>
</feature>
<keyword evidence="8 12" id="KW-0131">Cell cycle</keyword>
<comment type="subcellular location">
    <subcellularLocation>
        <location evidence="1 12">Cytoplasm</location>
    </subcellularLocation>
</comment>
<dbReference type="InterPro" id="IPR050068">
    <property type="entry name" value="MurA_subfamily"/>
</dbReference>
<dbReference type="Gene3D" id="3.65.10.10">
    <property type="entry name" value="Enolpyruvate transferase domain"/>
    <property type="match status" value="2"/>
</dbReference>
<dbReference type="PANTHER" id="PTHR43783">
    <property type="entry name" value="UDP-N-ACETYLGLUCOSAMINE 1-CARBOXYVINYLTRANSFERASE"/>
    <property type="match status" value="1"/>
</dbReference>
<name>A0A1F4RNL5_UNCSA</name>
<evidence type="ECO:0000256" key="8">
    <source>
        <dbReference type="ARBA" id="ARBA00023306"/>
    </source>
</evidence>
<protein>
    <recommendedName>
        <fullName evidence="12">UDP-N-acetylglucosamine 1-carboxyvinyltransferase</fullName>
        <ecNumber evidence="12">2.5.1.7</ecNumber>
    </recommendedName>
    <alternativeName>
        <fullName evidence="12">Enoylpyruvate transferase</fullName>
    </alternativeName>
    <alternativeName>
        <fullName evidence="12">UDP-N-acetylglucosamine enolpyruvyl transferase</fullName>
        <shortName evidence="12">EPT</shortName>
    </alternativeName>
</protein>
<accession>A0A1F4RNL5</accession>
<comment type="catalytic activity">
    <reaction evidence="11 12">
        <text>phosphoenolpyruvate + UDP-N-acetyl-alpha-D-glucosamine = UDP-N-acetyl-3-O-(1-carboxyvinyl)-alpha-D-glucosamine + phosphate</text>
        <dbReference type="Rhea" id="RHEA:18681"/>
        <dbReference type="ChEBI" id="CHEBI:43474"/>
        <dbReference type="ChEBI" id="CHEBI:57705"/>
        <dbReference type="ChEBI" id="CHEBI:58702"/>
        <dbReference type="ChEBI" id="CHEBI:68483"/>
        <dbReference type="EC" id="2.5.1.7"/>
    </reaction>
</comment>
<dbReference type="EMBL" id="METQ01000015">
    <property type="protein sequence ID" value="OGC09748.1"/>
    <property type="molecule type" value="Genomic_DNA"/>
</dbReference>
<dbReference type="GO" id="GO:0009252">
    <property type="term" value="P:peptidoglycan biosynthetic process"/>
    <property type="evidence" value="ECO:0007669"/>
    <property type="project" value="UniProtKB-UniRule"/>
</dbReference>
<evidence type="ECO:0000256" key="11">
    <source>
        <dbReference type="ARBA" id="ARBA00047527"/>
    </source>
</evidence>
<evidence type="ECO:0000313" key="14">
    <source>
        <dbReference type="EMBL" id="OGC09748.1"/>
    </source>
</evidence>
<proteinExistence type="inferred from homology"/>
<dbReference type="EC" id="2.5.1.7" evidence="12"/>
<dbReference type="NCBIfam" id="TIGR01072">
    <property type="entry name" value="murA"/>
    <property type="match status" value="1"/>
</dbReference>
<feature type="active site" description="Proton donor" evidence="12">
    <location>
        <position position="118"/>
    </location>
</feature>
<reference evidence="14 15" key="1">
    <citation type="journal article" date="2016" name="Nat. Commun.">
        <title>Thousands of microbial genomes shed light on interconnected biogeochemical processes in an aquifer system.</title>
        <authorList>
            <person name="Anantharaman K."/>
            <person name="Brown C.T."/>
            <person name="Hug L.A."/>
            <person name="Sharon I."/>
            <person name="Castelle C.J."/>
            <person name="Probst A.J."/>
            <person name="Thomas B.C."/>
            <person name="Singh A."/>
            <person name="Wilkins M.J."/>
            <person name="Karaoz U."/>
            <person name="Brodie E.L."/>
            <person name="Williams K.H."/>
            <person name="Hubbard S.S."/>
            <person name="Banfield J.F."/>
        </authorList>
    </citation>
    <scope>NUCLEOTIDE SEQUENCE [LARGE SCALE GENOMIC DNA]</scope>
</reference>
<keyword evidence="5 12" id="KW-0808">Transferase</keyword>
<feature type="binding site" evidence="12">
    <location>
        <position position="306"/>
    </location>
    <ligand>
        <name>UDP-N-acetyl-alpha-D-glucosamine</name>
        <dbReference type="ChEBI" id="CHEBI:57705"/>
    </ligand>
</feature>
<comment type="pathway">
    <text evidence="2 12">Cell wall biogenesis; peptidoglycan biosynthesis.</text>
</comment>
<dbReference type="GO" id="GO:0005737">
    <property type="term" value="C:cytoplasm"/>
    <property type="evidence" value="ECO:0007669"/>
    <property type="project" value="UniProtKB-SubCell"/>
</dbReference>
<dbReference type="InterPro" id="IPR013792">
    <property type="entry name" value="RNA3'P_cycl/enolpyr_Trfase_a/b"/>
</dbReference>
<dbReference type="HAMAP" id="MF_00111">
    <property type="entry name" value="MurA"/>
    <property type="match status" value="1"/>
</dbReference>
<evidence type="ECO:0000256" key="1">
    <source>
        <dbReference type="ARBA" id="ARBA00004496"/>
    </source>
</evidence>
<comment type="function">
    <text evidence="12">Cell wall formation. Adds enolpyruvyl to UDP-N-acetylglucosamine.</text>
</comment>
<dbReference type="NCBIfam" id="NF006873">
    <property type="entry name" value="PRK09369.1"/>
    <property type="match status" value="1"/>
</dbReference>
<keyword evidence="7 12" id="KW-0573">Peptidoglycan synthesis</keyword>
<dbReference type="InterPro" id="IPR036968">
    <property type="entry name" value="Enolpyruvate_Tfrase_sf"/>
</dbReference>
<dbReference type="STRING" id="1802568.A3F86_06040"/>
<gene>
    <name evidence="12" type="primary">murA</name>
    <name evidence="14" type="ORF">A3F86_06040</name>
</gene>
<evidence type="ECO:0000259" key="13">
    <source>
        <dbReference type="Pfam" id="PF00275"/>
    </source>
</evidence>
<evidence type="ECO:0000256" key="6">
    <source>
        <dbReference type="ARBA" id="ARBA00022960"/>
    </source>
</evidence>
<keyword evidence="3 12" id="KW-0963">Cytoplasm</keyword>
<evidence type="ECO:0000256" key="4">
    <source>
        <dbReference type="ARBA" id="ARBA00022618"/>
    </source>
</evidence>
<feature type="domain" description="Enolpyruvate transferase" evidence="13">
    <location>
        <begin position="7"/>
        <end position="408"/>
    </location>
</feature>
<evidence type="ECO:0000256" key="10">
    <source>
        <dbReference type="ARBA" id="ARBA00038367"/>
    </source>
</evidence>
<dbReference type="GO" id="GO:0008360">
    <property type="term" value="P:regulation of cell shape"/>
    <property type="evidence" value="ECO:0007669"/>
    <property type="project" value="UniProtKB-KW"/>
</dbReference>
<evidence type="ECO:0000256" key="12">
    <source>
        <dbReference type="HAMAP-Rule" id="MF_00111"/>
    </source>
</evidence>
<dbReference type="InterPro" id="IPR005750">
    <property type="entry name" value="UDP_GlcNAc_COvinyl_MurA"/>
</dbReference>
<keyword evidence="6 12" id="KW-0133">Cell shape</keyword>
<organism evidence="14 15">
    <name type="scientific">candidate division WOR-1 bacterium RIFCSPLOWO2_12_FULL_45_9</name>
    <dbReference type="NCBI Taxonomy" id="1802568"/>
    <lineage>
        <taxon>Bacteria</taxon>
        <taxon>Bacillati</taxon>
        <taxon>Saganbacteria</taxon>
    </lineage>
</organism>
<dbReference type="FunFam" id="3.65.10.10:FF:000001">
    <property type="entry name" value="UDP-N-acetylglucosamine 1-carboxyvinyltransferase"/>
    <property type="match status" value="1"/>
</dbReference>
<evidence type="ECO:0000256" key="7">
    <source>
        <dbReference type="ARBA" id="ARBA00022984"/>
    </source>
</evidence>
<evidence type="ECO:0000256" key="3">
    <source>
        <dbReference type="ARBA" id="ARBA00022490"/>
    </source>
</evidence>
<dbReference type="Proteomes" id="UP000179095">
    <property type="component" value="Unassembled WGS sequence"/>
</dbReference>
<dbReference type="SUPFAM" id="SSF55205">
    <property type="entry name" value="EPT/RTPC-like"/>
    <property type="match status" value="1"/>
</dbReference>
<dbReference type="UniPathway" id="UPA00219"/>
<feature type="binding site" evidence="12">
    <location>
        <begin position="22"/>
        <end position="23"/>
    </location>
    <ligand>
        <name>phosphoenolpyruvate</name>
        <dbReference type="ChEBI" id="CHEBI:58702"/>
    </ligand>
</feature>
<dbReference type="GO" id="GO:0051301">
    <property type="term" value="P:cell division"/>
    <property type="evidence" value="ECO:0007669"/>
    <property type="project" value="UniProtKB-KW"/>
</dbReference>
<keyword evidence="4 12" id="KW-0132">Cell division</keyword>
<keyword evidence="9 12" id="KW-0961">Cell wall biogenesis/degradation</keyword>
<comment type="similarity">
    <text evidence="10 12">Belongs to the EPSP synthase family. MurA subfamily.</text>
</comment>
<sequence length="418" mass="44766">MRKILINGNKRLEGEVQISGAKNAALAILAATILVPGKITIRNVPNLLDVITFIRVLRALGIRAEYSGSQPNTVEVWNDNVKHVAPYELVTKMRASFFVIGPILARKGLAKIPLPGGCAIGSRPVNLHIKGLEVLGATVKMEHGFVIVSASKLKGGKVYLDFPSVGATESIMMAATLAEGETIIENAAQEPEIVDLANFLNKAGGRVSGAGTEEIRIRGVTQLSPLEYKIIADRIEAGTYMTAAAITKGDVLVKGIQPEFIEATTRKLQEAGVKIQIKNDEVRVSAINGLRATYIKTMPYPGFPTDMQSQFTSLLCLARGTSVVTETVFENRFMHVPELNRMGAEIKLEGQSAIVNGVGVLSSAPVKVSDLRAGAALIVAGLAARGETTIEDRDHHIERGYENLKGKLSGLGADIKLL</sequence>
<comment type="caution">
    <text evidence="14">The sequence shown here is derived from an EMBL/GenBank/DDBJ whole genome shotgun (WGS) entry which is preliminary data.</text>
</comment>
<dbReference type="GO" id="GO:0019277">
    <property type="term" value="P:UDP-N-acetylgalactosamine biosynthetic process"/>
    <property type="evidence" value="ECO:0007669"/>
    <property type="project" value="InterPro"/>
</dbReference>
<dbReference type="CDD" id="cd01555">
    <property type="entry name" value="UdpNAET"/>
    <property type="match status" value="1"/>
</dbReference>
<comment type="caution">
    <text evidence="12">Lacks conserved residue(s) required for the propagation of feature annotation.</text>
</comment>
<dbReference type="GO" id="GO:0008760">
    <property type="term" value="F:UDP-N-acetylglucosamine 1-carboxyvinyltransferase activity"/>
    <property type="evidence" value="ECO:0007669"/>
    <property type="project" value="UniProtKB-UniRule"/>
</dbReference>
<evidence type="ECO:0000313" key="15">
    <source>
        <dbReference type="Proteomes" id="UP000179095"/>
    </source>
</evidence>
<dbReference type="PANTHER" id="PTHR43783:SF1">
    <property type="entry name" value="UDP-N-ACETYLGLUCOSAMINE 1-CARBOXYVINYLTRANSFERASE"/>
    <property type="match status" value="1"/>
</dbReference>
<dbReference type="AlphaFoldDB" id="A0A1F4RNL5"/>
<dbReference type="GO" id="GO:0071555">
    <property type="term" value="P:cell wall organization"/>
    <property type="evidence" value="ECO:0007669"/>
    <property type="project" value="UniProtKB-KW"/>
</dbReference>
<evidence type="ECO:0000256" key="9">
    <source>
        <dbReference type="ARBA" id="ARBA00023316"/>
    </source>
</evidence>
<dbReference type="InterPro" id="IPR001986">
    <property type="entry name" value="Enolpyruvate_Tfrase_dom"/>
</dbReference>
<evidence type="ECO:0000256" key="5">
    <source>
        <dbReference type="ARBA" id="ARBA00022679"/>
    </source>
</evidence>
<feature type="modified residue" description="2-(S-cysteinyl)pyruvic acid O-phosphothioketal" evidence="12">
    <location>
        <position position="118"/>
    </location>
</feature>
<feature type="binding site" evidence="12">
    <location>
        <position position="328"/>
    </location>
    <ligand>
        <name>UDP-N-acetyl-alpha-D-glucosamine</name>
        <dbReference type="ChEBI" id="CHEBI:57705"/>
    </ligand>
</feature>
<evidence type="ECO:0000256" key="2">
    <source>
        <dbReference type="ARBA" id="ARBA00004752"/>
    </source>
</evidence>